<dbReference type="HAMAP" id="MF_02205">
    <property type="entry name" value="DinG_proteobact"/>
    <property type="match status" value="1"/>
</dbReference>
<comment type="function">
    <text evidence="11">DNA-dependent ATPase and 5'-3' DNA helicase. Unwinds D-loops, R-loops, forked DNA and G-quadruplex DNA.</text>
</comment>
<evidence type="ECO:0000256" key="10">
    <source>
        <dbReference type="ARBA" id="ARBA00023235"/>
    </source>
</evidence>
<comment type="similarity">
    <text evidence="11">Belongs to the helicase family. DinG subfamily. Type 1 sub-subfamily.</text>
</comment>
<dbReference type="InterPro" id="IPR045028">
    <property type="entry name" value="DinG/Rad3-like"/>
</dbReference>
<dbReference type="NCBIfam" id="NF008729">
    <property type="entry name" value="PRK11747.1"/>
    <property type="match status" value="1"/>
</dbReference>
<organism evidence="13 14">
    <name type="scientific">Providencia rustigianii</name>
    <dbReference type="NCBI Taxonomy" id="158850"/>
    <lineage>
        <taxon>Bacteria</taxon>
        <taxon>Pseudomonadati</taxon>
        <taxon>Pseudomonadota</taxon>
        <taxon>Gammaproteobacteria</taxon>
        <taxon>Enterobacterales</taxon>
        <taxon>Morganellaceae</taxon>
        <taxon>Providencia</taxon>
    </lineage>
</organism>
<proteinExistence type="inferred from homology"/>
<dbReference type="GO" id="GO:0009432">
    <property type="term" value="P:SOS response"/>
    <property type="evidence" value="ECO:0007669"/>
    <property type="project" value="TreeGrafter"/>
</dbReference>
<dbReference type="OrthoDB" id="9805194at2"/>
<keyword evidence="3 11" id="KW-0547">Nucleotide-binding</keyword>
<dbReference type="GO" id="GO:0006281">
    <property type="term" value="P:DNA repair"/>
    <property type="evidence" value="ECO:0007669"/>
    <property type="project" value="TreeGrafter"/>
</dbReference>
<dbReference type="GO" id="GO:0003677">
    <property type="term" value="F:DNA binding"/>
    <property type="evidence" value="ECO:0007669"/>
    <property type="project" value="UniProtKB-UniRule"/>
</dbReference>
<reference evidence="13 14" key="1">
    <citation type="submission" date="2018-06" db="EMBL/GenBank/DDBJ databases">
        <authorList>
            <consortium name="Pathogen Informatics"/>
            <person name="Doyle S."/>
        </authorList>
    </citation>
    <scope>NUCLEOTIDE SEQUENCE [LARGE SCALE GENOMIC DNA]</scope>
    <source>
        <strain evidence="13 14">NCTC12026</strain>
    </source>
</reference>
<dbReference type="AlphaFoldDB" id="A0A379FYQ4"/>
<dbReference type="InterPro" id="IPR010614">
    <property type="entry name" value="RAD3-like_helicase_DEAD"/>
</dbReference>
<dbReference type="GO" id="GO:0051539">
    <property type="term" value="F:4 iron, 4 sulfur cluster binding"/>
    <property type="evidence" value="ECO:0007669"/>
    <property type="project" value="UniProtKB-UniRule"/>
</dbReference>
<dbReference type="FunFam" id="3.40.50.300:FF:000437">
    <property type="entry name" value="ATP-dependent DNA helicase DinG"/>
    <property type="match status" value="1"/>
</dbReference>
<evidence type="ECO:0000256" key="4">
    <source>
        <dbReference type="ARBA" id="ARBA00022801"/>
    </source>
</evidence>
<protein>
    <recommendedName>
        <fullName evidence="11">ATP-dependent DNA helicase DinG</fullName>
        <ecNumber evidence="11">5.6.2.3</ecNumber>
    </recommendedName>
    <alternativeName>
        <fullName evidence="11">DNA 5'-3' helicase DinG</fullName>
    </alternativeName>
</protein>
<dbReference type="InterPro" id="IPR006555">
    <property type="entry name" value="ATP-dep_Helicase_C"/>
</dbReference>
<keyword evidence="4 11" id="KW-0378">Hydrolase</keyword>
<dbReference type="GO" id="GO:0005524">
    <property type="term" value="F:ATP binding"/>
    <property type="evidence" value="ECO:0007669"/>
    <property type="project" value="UniProtKB-UniRule"/>
</dbReference>
<keyword evidence="10 11" id="KW-0413">Isomerase</keyword>
<evidence type="ECO:0000256" key="2">
    <source>
        <dbReference type="ARBA" id="ARBA00022723"/>
    </source>
</evidence>
<dbReference type="GO" id="GO:0043139">
    <property type="term" value="F:5'-3' DNA helicase activity"/>
    <property type="evidence" value="ECO:0007669"/>
    <property type="project" value="UniProtKB-UniRule"/>
</dbReference>
<dbReference type="Pfam" id="PF13307">
    <property type="entry name" value="Helicase_C_2"/>
    <property type="match status" value="1"/>
</dbReference>
<dbReference type="GO" id="GO:0046872">
    <property type="term" value="F:metal ion binding"/>
    <property type="evidence" value="ECO:0007669"/>
    <property type="project" value="UniProtKB-KW"/>
</dbReference>
<dbReference type="Proteomes" id="UP000255129">
    <property type="component" value="Unassembled WGS sequence"/>
</dbReference>
<dbReference type="PANTHER" id="PTHR11472">
    <property type="entry name" value="DNA REPAIR DEAD HELICASE RAD3/XP-D SUBFAMILY MEMBER"/>
    <property type="match status" value="1"/>
</dbReference>
<accession>A0A379FYQ4</accession>
<gene>
    <name evidence="13" type="primary">dinG_1</name>
    <name evidence="11" type="synonym">dinG</name>
    <name evidence="13" type="ORF">NCTC12026_00169</name>
</gene>
<keyword evidence="7 11" id="KW-0408">Iron</keyword>
<dbReference type="GeneID" id="89492273"/>
<keyword evidence="8 11" id="KW-0411">Iron-sulfur</keyword>
<dbReference type="PROSITE" id="PS51193">
    <property type="entry name" value="HELICASE_ATP_BIND_2"/>
    <property type="match status" value="1"/>
</dbReference>
<comment type="catalytic activity">
    <reaction evidence="11">
        <text>ATP + H2O = ADP + phosphate + H(+)</text>
        <dbReference type="Rhea" id="RHEA:13065"/>
        <dbReference type="ChEBI" id="CHEBI:15377"/>
        <dbReference type="ChEBI" id="CHEBI:15378"/>
        <dbReference type="ChEBI" id="CHEBI:30616"/>
        <dbReference type="ChEBI" id="CHEBI:43474"/>
        <dbReference type="ChEBI" id="CHEBI:456216"/>
        <dbReference type="EC" id="5.6.2.3"/>
    </reaction>
</comment>
<feature type="domain" description="Helicase ATP-binding" evidence="12">
    <location>
        <begin position="17"/>
        <end position="321"/>
    </location>
</feature>
<keyword evidence="2 11" id="KW-0479">Metal-binding</keyword>
<dbReference type="SMART" id="SM00491">
    <property type="entry name" value="HELICc2"/>
    <property type="match status" value="1"/>
</dbReference>
<keyword evidence="9 11" id="KW-0238">DNA-binding</keyword>
<evidence type="ECO:0000313" key="13">
    <source>
        <dbReference type="EMBL" id="SUC33848.1"/>
    </source>
</evidence>
<evidence type="ECO:0000256" key="6">
    <source>
        <dbReference type="ARBA" id="ARBA00022840"/>
    </source>
</evidence>
<evidence type="ECO:0000259" key="12">
    <source>
        <dbReference type="PROSITE" id="PS51193"/>
    </source>
</evidence>
<feature type="binding site" evidence="11">
    <location>
        <position position="202"/>
    </location>
    <ligand>
        <name>[4Fe-4S] cluster</name>
        <dbReference type="ChEBI" id="CHEBI:49883"/>
    </ligand>
</feature>
<keyword evidence="6 11" id="KW-0067">ATP-binding</keyword>
<evidence type="ECO:0000256" key="1">
    <source>
        <dbReference type="ARBA" id="ARBA00022485"/>
    </source>
</evidence>
<dbReference type="Gene3D" id="3.40.50.300">
    <property type="entry name" value="P-loop containing nucleotide triphosphate hydrolases"/>
    <property type="match status" value="2"/>
</dbReference>
<evidence type="ECO:0000256" key="8">
    <source>
        <dbReference type="ARBA" id="ARBA00023014"/>
    </source>
</evidence>
<dbReference type="EMBL" id="UGUA01000001">
    <property type="protein sequence ID" value="SUC33848.1"/>
    <property type="molecule type" value="Genomic_DNA"/>
</dbReference>
<feature type="binding site" evidence="11">
    <location>
        <position position="131"/>
    </location>
    <ligand>
        <name>[4Fe-4S] cluster</name>
        <dbReference type="ChEBI" id="CHEBI:49883"/>
    </ligand>
</feature>
<keyword evidence="1 11" id="KW-0004">4Fe-4S</keyword>
<dbReference type="PANTHER" id="PTHR11472:SF59">
    <property type="entry name" value="ATP-DEPENDENT DNA HELICASE DING"/>
    <property type="match status" value="1"/>
</dbReference>
<dbReference type="InterPro" id="IPR014013">
    <property type="entry name" value="Helic_SF1/SF2_ATP-bd_DinG/Rad3"/>
</dbReference>
<dbReference type="GO" id="GO:0016887">
    <property type="term" value="F:ATP hydrolysis activity"/>
    <property type="evidence" value="ECO:0007669"/>
    <property type="project" value="RHEA"/>
</dbReference>
<dbReference type="EC" id="5.6.2.3" evidence="11"/>
<evidence type="ECO:0000256" key="11">
    <source>
        <dbReference type="HAMAP-Rule" id="MF_02205"/>
    </source>
</evidence>
<sequence length="688" mass="76405">MSKPKPATSEIIAKAYQSFLDKKGVTARMGQKRMMNLCYGLVNSIKVDDSGNRTSAPAVCVIEAGTGTGKTLGYSIPLIPLAQAKEKTLILSTATVALQEQVVHKDLPDIRASAGLDFTFAMAKGRGRYFCKLRAAREAEKEMELFGFQDETIKILTDEFDDDLWNGDRDTYPVEITDKIWQKANAVAGQCPAHHCPHFKSCPFYKARDEMDSVDVIIANHDIVMADLSLGGGVVLPEPKNCIYVFDEGHHLTSKAISHFSSTCSLDAAIKWSDEIFDMVIPLVDSYDDNMERYATTLNSLASELKKELVLTKEFLLRNLPFKGEYDNRQTCIFPRGETPHEVIHYAKTVGKVLEELKNTNGKMTAIIEDKAKGPEGGEHKMIVGELDNKLSTLVTAWAQFVNVNKRDKQGIPFARWVDVNRDKKNEIVINSSPVHAGEMLKSIVWKDAHAAIITSATIRSLGKFDAYLDQAGLPADTPTLLAQSPFDYENNGVLFIPKMKFSPKDSAAHTTEVGSLLPTLVLRKRGCLVLFASKKQMTEVFEMMPDDIQDKILMQGSIPKSEIVSRHKLRIDRGDDSIIFGMSSFSEGVDLPGDYCNNVIIAKLPFMVPTDPVSLTLAEWMESVGRNTFEEISVPDACIKLIQSVGRLIRTEQDTGAVTILDNRLVTKRYGAGILDSLPPFKRVIRR</sequence>
<feature type="binding site" evidence="11">
    <location>
        <position position="191"/>
    </location>
    <ligand>
        <name>[4Fe-4S] cluster</name>
        <dbReference type="ChEBI" id="CHEBI:49883"/>
    </ligand>
</feature>
<evidence type="ECO:0000256" key="7">
    <source>
        <dbReference type="ARBA" id="ARBA00023004"/>
    </source>
</evidence>
<feature type="binding site" evidence="11">
    <location>
        <position position="196"/>
    </location>
    <ligand>
        <name>[4Fe-4S] cluster</name>
        <dbReference type="ChEBI" id="CHEBI:49883"/>
    </ligand>
</feature>
<dbReference type="GO" id="GO:0033677">
    <property type="term" value="F:DNA/RNA helicase activity"/>
    <property type="evidence" value="ECO:0007669"/>
    <property type="project" value="TreeGrafter"/>
</dbReference>
<evidence type="ECO:0000256" key="9">
    <source>
        <dbReference type="ARBA" id="ARBA00023125"/>
    </source>
</evidence>
<dbReference type="InterPro" id="IPR027417">
    <property type="entry name" value="P-loop_NTPase"/>
</dbReference>
<keyword evidence="5 11" id="KW-0347">Helicase</keyword>
<dbReference type="Pfam" id="PF06733">
    <property type="entry name" value="DEAD_2"/>
    <property type="match status" value="1"/>
</dbReference>
<name>A0A379FYQ4_9GAMM</name>
<dbReference type="SUPFAM" id="SSF52540">
    <property type="entry name" value="P-loop containing nucleoside triphosphate hydrolases"/>
    <property type="match status" value="1"/>
</dbReference>
<dbReference type="RefSeq" id="WP_011039729.1">
    <property type="nucleotide sequence ID" value="NZ_UGUA01000001.1"/>
</dbReference>
<evidence type="ECO:0000256" key="3">
    <source>
        <dbReference type="ARBA" id="ARBA00022741"/>
    </source>
</evidence>
<dbReference type="InterPro" id="IPR039000">
    <property type="entry name" value="DinG_proteobact"/>
</dbReference>
<comment type="cofactor">
    <cofactor evidence="11">
        <name>[4Fe-4S] cluster</name>
        <dbReference type="ChEBI" id="CHEBI:49883"/>
    </cofactor>
    <text evidence="11">Binds 1 [4Fe-4S] cluster.</text>
</comment>
<evidence type="ECO:0000256" key="5">
    <source>
        <dbReference type="ARBA" id="ARBA00022806"/>
    </source>
</evidence>
<evidence type="ECO:0000313" key="14">
    <source>
        <dbReference type="Proteomes" id="UP000255129"/>
    </source>
</evidence>